<gene>
    <name evidence="2" type="ORF">SAMN00790413_00686</name>
</gene>
<dbReference type="EMBL" id="FWWU01000009">
    <property type="protein sequence ID" value="SMB90220.1"/>
    <property type="molecule type" value="Genomic_DNA"/>
</dbReference>
<evidence type="ECO:0000313" key="3">
    <source>
        <dbReference type="Proteomes" id="UP000192582"/>
    </source>
</evidence>
<proteinExistence type="predicted"/>
<name>A0A1W1VAI7_9DEIO</name>
<protein>
    <submittedName>
        <fullName evidence="2">Uncharacterized protein</fullName>
    </submittedName>
</protein>
<keyword evidence="3" id="KW-1185">Reference proteome</keyword>
<sequence>MHKALAQPEEATAGSPTVESGYPDPMPRPLKLLLVLLPFLLASTAAQRRRKDARHER</sequence>
<accession>A0A1W1VAI7</accession>
<reference evidence="2 3" key="1">
    <citation type="submission" date="2017-04" db="EMBL/GenBank/DDBJ databases">
        <authorList>
            <person name="Afonso C.L."/>
            <person name="Miller P.J."/>
            <person name="Scott M.A."/>
            <person name="Spackman E."/>
            <person name="Goraichik I."/>
            <person name="Dimitrov K.M."/>
            <person name="Suarez D.L."/>
            <person name="Swayne D.E."/>
        </authorList>
    </citation>
    <scope>NUCLEOTIDE SEQUENCE [LARGE SCALE GENOMIC DNA]</scope>
    <source>
        <strain evidence="2 3">KR-140</strain>
    </source>
</reference>
<dbReference type="Proteomes" id="UP000192582">
    <property type="component" value="Unassembled WGS sequence"/>
</dbReference>
<evidence type="ECO:0000313" key="2">
    <source>
        <dbReference type="EMBL" id="SMB90220.1"/>
    </source>
</evidence>
<feature type="region of interest" description="Disordered" evidence="1">
    <location>
        <begin position="1"/>
        <end position="25"/>
    </location>
</feature>
<dbReference type="STRING" id="695939.SAMN00790413_00686"/>
<dbReference type="AlphaFoldDB" id="A0A1W1VAI7"/>
<organism evidence="2 3">
    <name type="scientific">Deinococcus hopiensis KR-140</name>
    <dbReference type="NCBI Taxonomy" id="695939"/>
    <lineage>
        <taxon>Bacteria</taxon>
        <taxon>Thermotogati</taxon>
        <taxon>Deinococcota</taxon>
        <taxon>Deinococci</taxon>
        <taxon>Deinococcales</taxon>
        <taxon>Deinococcaceae</taxon>
        <taxon>Deinococcus</taxon>
    </lineage>
</organism>
<evidence type="ECO:0000256" key="1">
    <source>
        <dbReference type="SAM" id="MobiDB-lite"/>
    </source>
</evidence>